<gene>
    <name evidence="1" type="ORF">L1F29_22240</name>
</gene>
<dbReference type="EMBL" id="CP091430">
    <property type="protein sequence ID" value="UVI28160.1"/>
    <property type="molecule type" value="Genomic_DNA"/>
</dbReference>
<accession>A0ABY5S3L4</accession>
<dbReference type="Proteomes" id="UP001057877">
    <property type="component" value="Chromosome"/>
</dbReference>
<dbReference type="InterPro" id="IPR020288">
    <property type="entry name" value="Sheath_initiator"/>
</dbReference>
<dbReference type="RefSeq" id="WP_258384247.1">
    <property type="nucleotide sequence ID" value="NZ_CP091430.1"/>
</dbReference>
<keyword evidence="2" id="KW-1185">Reference proteome</keyword>
<protein>
    <submittedName>
        <fullName evidence="1">DUF2634 domain-containing protein</fullName>
    </submittedName>
</protein>
<dbReference type="Gene3D" id="3.10.450.40">
    <property type="match status" value="1"/>
</dbReference>
<dbReference type="Pfam" id="PF10934">
    <property type="entry name" value="Sheath_initiator"/>
    <property type="match status" value="1"/>
</dbReference>
<proteinExistence type="predicted"/>
<name>A0ABY5S3L4_9BACL</name>
<organism evidence="1 2">
    <name type="scientific">Paenibacillus spongiae</name>
    <dbReference type="NCBI Taxonomy" id="2909671"/>
    <lineage>
        <taxon>Bacteria</taxon>
        <taxon>Bacillati</taxon>
        <taxon>Bacillota</taxon>
        <taxon>Bacilli</taxon>
        <taxon>Bacillales</taxon>
        <taxon>Paenibacillaceae</taxon>
        <taxon>Paenibacillus</taxon>
    </lineage>
</organism>
<reference evidence="1" key="1">
    <citation type="submission" date="2022-01" db="EMBL/GenBank/DDBJ databases">
        <title>Paenibacillus spongiae sp. nov., isolated from marine sponge.</title>
        <authorList>
            <person name="Li Z."/>
            <person name="Zhang M."/>
        </authorList>
    </citation>
    <scope>NUCLEOTIDE SEQUENCE</scope>
    <source>
        <strain evidence="1">PHS-Z3</strain>
    </source>
</reference>
<sequence length="120" mass="13508">MQSLLLIDGDLVFEAGDLVMIEGPAEQAQCVRITLGTNKGEWFLDPDLGIDFKLFLGKNLNREEMIEELREGLHQLDFISTVEDIEINQDHTTRRQLISFTATTINGETLTEEVIVDGTN</sequence>
<evidence type="ECO:0000313" key="2">
    <source>
        <dbReference type="Proteomes" id="UP001057877"/>
    </source>
</evidence>
<evidence type="ECO:0000313" key="1">
    <source>
        <dbReference type="EMBL" id="UVI28160.1"/>
    </source>
</evidence>
<dbReference type="SUPFAM" id="SSF160719">
    <property type="entry name" value="gpW/gp25-like"/>
    <property type="match status" value="1"/>
</dbReference>